<organism evidence="5 6">
    <name type="scientific">Parascardovia denticolens DSM 10105 = JCM 12538</name>
    <dbReference type="NCBI Taxonomy" id="864564"/>
    <lineage>
        <taxon>Bacteria</taxon>
        <taxon>Bacillati</taxon>
        <taxon>Actinomycetota</taxon>
        <taxon>Actinomycetes</taxon>
        <taxon>Bifidobacteriales</taxon>
        <taxon>Bifidobacteriaceae</taxon>
        <taxon>Parascardovia</taxon>
    </lineage>
</organism>
<dbReference type="GO" id="GO:0047429">
    <property type="term" value="F:nucleoside triphosphate diphosphatase activity"/>
    <property type="evidence" value="ECO:0007669"/>
    <property type="project" value="UniProtKB-EC"/>
</dbReference>
<dbReference type="CDD" id="cd00555">
    <property type="entry name" value="Maf"/>
    <property type="match status" value="1"/>
</dbReference>
<dbReference type="HOGENOM" id="CLU_040416_1_2_11"/>
<dbReference type="Pfam" id="PF02545">
    <property type="entry name" value="Maf"/>
    <property type="match status" value="1"/>
</dbReference>
<dbReference type="HAMAP" id="MF_00528">
    <property type="entry name" value="Maf"/>
    <property type="match status" value="1"/>
</dbReference>
<comment type="catalytic activity">
    <reaction evidence="3">
        <text>a 2'-deoxyribonucleoside 5'-triphosphate + H2O = a 2'-deoxyribonucleoside 5'-phosphate + diphosphate + H(+)</text>
        <dbReference type="Rhea" id="RHEA:44644"/>
        <dbReference type="ChEBI" id="CHEBI:15377"/>
        <dbReference type="ChEBI" id="CHEBI:15378"/>
        <dbReference type="ChEBI" id="CHEBI:33019"/>
        <dbReference type="ChEBI" id="CHEBI:61560"/>
        <dbReference type="ChEBI" id="CHEBI:65317"/>
        <dbReference type="EC" id="3.6.1.9"/>
    </reaction>
</comment>
<feature type="domain" description="Nudix hydrolase" evidence="4">
    <location>
        <begin position="371"/>
        <end position="511"/>
    </location>
</feature>
<evidence type="ECO:0000256" key="2">
    <source>
        <dbReference type="ARBA" id="ARBA00022801"/>
    </source>
</evidence>
<dbReference type="Gene3D" id="3.90.950.10">
    <property type="match status" value="1"/>
</dbReference>
<name>E6K244_PARDN</name>
<comment type="cofactor">
    <cofactor evidence="1 3">
        <name>a divalent metal cation</name>
        <dbReference type="ChEBI" id="CHEBI:60240"/>
    </cofactor>
</comment>
<dbReference type="InterPro" id="IPR029001">
    <property type="entry name" value="ITPase-like_fam"/>
</dbReference>
<keyword evidence="3" id="KW-0546">Nucleotide metabolism</keyword>
<dbReference type="KEGG" id="pdo:PSDT_0165"/>
<feature type="active site" description="Proton acceptor" evidence="3">
    <location>
        <position position="171"/>
    </location>
</feature>
<dbReference type="PROSITE" id="PS51462">
    <property type="entry name" value="NUDIX"/>
    <property type="match status" value="1"/>
</dbReference>
<dbReference type="PROSITE" id="PS00893">
    <property type="entry name" value="NUDIX_BOX"/>
    <property type="match status" value="1"/>
</dbReference>
<dbReference type="Pfam" id="PF00293">
    <property type="entry name" value="NUDIX"/>
    <property type="match status" value="1"/>
</dbReference>
<dbReference type="PATRIC" id="fig|864564.6.peg.184"/>
<dbReference type="eggNOG" id="COG0424">
    <property type="taxonomic scope" value="Bacteria"/>
</dbReference>
<dbReference type="InterPro" id="IPR003697">
    <property type="entry name" value="Maf-like"/>
</dbReference>
<dbReference type="PANTHER" id="PTHR43213:SF5">
    <property type="entry name" value="BIFUNCTIONAL DTTP_UTP PYROPHOSPHATASE_METHYLTRANSFERASE PROTEIN-RELATED"/>
    <property type="match status" value="1"/>
</dbReference>
<dbReference type="GO" id="GO:0005737">
    <property type="term" value="C:cytoplasm"/>
    <property type="evidence" value="ECO:0007669"/>
    <property type="project" value="UniProtKB-SubCell"/>
</dbReference>
<dbReference type="InterPro" id="IPR015797">
    <property type="entry name" value="NUDIX_hydrolase-like_dom_sf"/>
</dbReference>
<keyword evidence="2 3" id="KW-0378">Hydrolase</keyword>
<accession>E6K244</accession>
<protein>
    <recommendedName>
        <fullName evidence="3">Nucleoside triphosphate pyrophosphatase</fullName>
        <ecNumber evidence="3">3.6.1.9</ecNumber>
    </recommendedName>
    <alternativeName>
        <fullName evidence="3">Nucleotide pyrophosphatase</fullName>
        <shortName evidence="3">Nucleotide PPase</shortName>
    </alternativeName>
</protein>
<dbReference type="Gene3D" id="3.90.79.10">
    <property type="entry name" value="Nucleoside Triphosphate Pyrophosphohydrolase"/>
    <property type="match status" value="1"/>
</dbReference>
<keyword evidence="6" id="KW-1185">Reference proteome</keyword>
<evidence type="ECO:0000313" key="6">
    <source>
        <dbReference type="Proteomes" id="UP000004946"/>
    </source>
</evidence>
<sequence length="516" mass="54781">MDDLFRILDRPPLSLILASQSPSRRRLLLNAGIRPTISLSHVDEGEALARAAASAGIGLADMPAAMRVEILSQAKARAVARTYSDIAQALREAEDGADGLMEFYRPQFGGSGSASSAVSKTSGISGTSEAPAISAVSQPKAQSLHDFLQADPGYAGLHRLYGAGPLVLGADSLFALNGHVFGKPHSPEVARDRLRLMRGQTGVLWTGHCLIDPFSGREERAVSQARVHFADYTDADIEVYIASGEPLEVAGCFTLEGLGSAFIDSVSGDPSGVMGLSLPLLRKMLGRFDLPWPALWNMAKSRGRLELATDSLSDSNSDSASSSAAATSQAPAFRDYLSGKDRRAAVNVPDGNINQPGDGWIDCPCGHRHWGLNGAAGLLLVRRDPATGSPTHVVLQHRAAWSAEGGTWGVPGGALSDGENPLEGALRESGEEAGISAGDLAIRAAYREDHGPWAYTTVIAFEKPGRQVHPYASDDESTEVAWIPLERIPDLRLLSAFAQDWPHFLATINRLAPAES</sequence>
<keyword evidence="3" id="KW-0963">Cytoplasm</keyword>
<evidence type="ECO:0000256" key="1">
    <source>
        <dbReference type="ARBA" id="ARBA00001968"/>
    </source>
</evidence>
<comment type="similarity">
    <text evidence="3">Belongs to the Maf family.</text>
</comment>
<dbReference type="SUPFAM" id="SSF55811">
    <property type="entry name" value="Nudix"/>
    <property type="match status" value="1"/>
</dbReference>
<evidence type="ECO:0000313" key="5">
    <source>
        <dbReference type="EMBL" id="EFT82832.1"/>
    </source>
</evidence>
<dbReference type="EMBL" id="AEON01000002">
    <property type="protein sequence ID" value="EFT82832.1"/>
    <property type="molecule type" value="Genomic_DNA"/>
</dbReference>
<dbReference type="EC" id="3.6.1.9" evidence="3"/>
<dbReference type="AlphaFoldDB" id="E6K244"/>
<dbReference type="SUPFAM" id="SSF52972">
    <property type="entry name" value="ITPase-like"/>
    <property type="match status" value="2"/>
</dbReference>
<dbReference type="Proteomes" id="UP000004946">
    <property type="component" value="Chromosome"/>
</dbReference>
<dbReference type="GO" id="GO:0009117">
    <property type="term" value="P:nucleotide metabolic process"/>
    <property type="evidence" value="ECO:0007669"/>
    <property type="project" value="UniProtKB-KW"/>
</dbReference>
<comment type="function">
    <text evidence="3">Nucleoside triphosphate pyrophosphatase. May have a dual role in cell division arrest and in preventing the incorporation of modified nucleotides into cellular nucleic acids.</text>
</comment>
<dbReference type="InterPro" id="IPR020084">
    <property type="entry name" value="NUDIX_hydrolase_CS"/>
</dbReference>
<evidence type="ECO:0000256" key="3">
    <source>
        <dbReference type="HAMAP-Rule" id="MF_00528"/>
    </source>
</evidence>
<comment type="caution">
    <text evidence="3">Lacks conserved residue(s) required for the propagation of feature annotation.</text>
</comment>
<dbReference type="RefSeq" id="WP_006289515.1">
    <property type="nucleotide sequence ID" value="NZ_AP012333.1"/>
</dbReference>
<comment type="subcellular location">
    <subcellularLocation>
        <location evidence="3">Cytoplasm</location>
    </subcellularLocation>
</comment>
<dbReference type="CDD" id="cd18877">
    <property type="entry name" value="NUDIX_Hydrolase"/>
    <property type="match status" value="1"/>
</dbReference>
<proteinExistence type="inferred from homology"/>
<dbReference type="PANTHER" id="PTHR43213">
    <property type="entry name" value="BIFUNCTIONAL DTTP/UTP PYROPHOSPHATASE/METHYLTRANSFERASE PROTEIN-RELATED"/>
    <property type="match status" value="1"/>
</dbReference>
<evidence type="ECO:0000259" key="4">
    <source>
        <dbReference type="PROSITE" id="PS51462"/>
    </source>
</evidence>
<gene>
    <name evidence="5" type="primary">maf</name>
    <name evidence="5" type="ORF">HMPREF0620_1517</name>
</gene>
<dbReference type="InterPro" id="IPR000086">
    <property type="entry name" value="NUDIX_hydrolase_dom"/>
</dbReference>
<comment type="catalytic activity">
    <reaction evidence="3">
        <text>a ribonucleoside 5'-triphosphate + H2O = a ribonucleoside 5'-phosphate + diphosphate + H(+)</text>
        <dbReference type="Rhea" id="RHEA:23996"/>
        <dbReference type="ChEBI" id="CHEBI:15377"/>
        <dbReference type="ChEBI" id="CHEBI:15378"/>
        <dbReference type="ChEBI" id="CHEBI:33019"/>
        <dbReference type="ChEBI" id="CHEBI:58043"/>
        <dbReference type="ChEBI" id="CHEBI:61557"/>
        <dbReference type="EC" id="3.6.1.9"/>
    </reaction>
</comment>
<comment type="caution">
    <text evidence="5">The sequence shown here is derived from an EMBL/GenBank/DDBJ whole genome shotgun (WGS) entry which is preliminary data.</text>
</comment>
<reference evidence="5 6" key="1">
    <citation type="submission" date="2010-12" db="EMBL/GenBank/DDBJ databases">
        <authorList>
            <person name="Muzny D."/>
            <person name="Qin X."/>
            <person name="Buhay C."/>
            <person name="Dugan-Rocha S."/>
            <person name="Ding Y."/>
            <person name="Chen G."/>
            <person name="Hawes A."/>
            <person name="Holder M."/>
            <person name="Jhangiani S."/>
            <person name="Johnson A."/>
            <person name="Khan Z."/>
            <person name="Li Z."/>
            <person name="Liu W."/>
            <person name="Liu X."/>
            <person name="Perez L."/>
            <person name="Shen H."/>
            <person name="Wang Q."/>
            <person name="Watt J."/>
            <person name="Xi L."/>
            <person name="Xin Y."/>
            <person name="Zhou J."/>
            <person name="Deng J."/>
            <person name="Jiang H."/>
            <person name="Liu Y."/>
            <person name="Qu J."/>
            <person name="Song X.-Z."/>
            <person name="Zhang L."/>
            <person name="Villasana D."/>
            <person name="Johnson A."/>
            <person name="Liu J."/>
            <person name="Liyanage D."/>
            <person name="Lorensuhewa L."/>
            <person name="Robinson T."/>
            <person name="Song A."/>
            <person name="Song B.-B."/>
            <person name="Dinh H."/>
            <person name="Thornton R."/>
            <person name="Coyle M."/>
            <person name="Francisco L."/>
            <person name="Jackson L."/>
            <person name="Javaid M."/>
            <person name="Korchina V."/>
            <person name="Kovar C."/>
            <person name="Mata R."/>
            <person name="Mathew T."/>
            <person name="Ngo R."/>
            <person name="Nguyen L."/>
            <person name="Nguyen N."/>
            <person name="Okwuonu G."/>
            <person name="Ongeri F."/>
            <person name="Pham C."/>
            <person name="Simmons D."/>
            <person name="Wilczek-Boney K."/>
            <person name="Hale W."/>
            <person name="Jakkamsetti A."/>
            <person name="Pham P."/>
            <person name="Ruth R."/>
            <person name="San Lucas F."/>
            <person name="Warren J."/>
            <person name="Zhang J."/>
            <person name="Zhao Z."/>
            <person name="Zhou C."/>
            <person name="Zhu D."/>
            <person name="Lee S."/>
            <person name="Bess C."/>
            <person name="Blankenburg K."/>
            <person name="Forbes L."/>
            <person name="Fu Q."/>
            <person name="Gubbala S."/>
            <person name="Hirani K."/>
            <person name="Jayaseelan J.C."/>
            <person name="Lara F."/>
            <person name="Munidasa M."/>
            <person name="Palculict T."/>
            <person name="Patil S."/>
            <person name="Pu L.-L."/>
            <person name="Saada N."/>
            <person name="Tang L."/>
            <person name="Weissenberger G."/>
            <person name="Zhu Y."/>
            <person name="Hemphill L."/>
            <person name="Shang Y."/>
            <person name="Youmans B."/>
            <person name="Ayvaz T."/>
            <person name="Ross M."/>
            <person name="Santibanez J."/>
            <person name="Aqrawi P."/>
            <person name="Gross S."/>
            <person name="Joshi V."/>
            <person name="Fowler G."/>
            <person name="Nazareth L."/>
            <person name="Reid J."/>
            <person name="Worley K."/>
            <person name="Petrosino J."/>
            <person name="Highlander S."/>
            <person name="Gibbs R."/>
        </authorList>
    </citation>
    <scope>NUCLEOTIDE SEQUENCE [LARGE SCALE GENOMIC DNA]</scope>
    <source>
        <strain evidence="5 6">DSM 10105</strain>
    </source>
</reference>
<dbReference type="eggNOG" id="COG1051">
    <property type="taxonomic scope" value="Bacteria"/>
</dbReference>